<sequence length="680" mass="76168">MSFGFNNGLDAQLRHVPIESPITKYIRENGPTAFSVSSTSEINSIDVTQRELAEIHGFIVGLKVFRGLKKNGITDEQKILDAFMSATANTTDVNNTQDQIEDVALSPKMADNSRTEYPPYPHARQFDSLPVNVNYQARTSSMAVWDWKTEFEPGFDIELPNMDLEASIPNFFEEAVADRFEFRDFAPFPPAHEFPPNFEPPRANTAPAASSAKTERLTRDTIKRGVHALAQVDRLSRLEYTRFNEVLSQKTEHTGVFRHLADDLFDEVEWVARGQDVWENMVKGAKVTALTDILAFTSLSYVMSILRVSQRQIEHHQVLADLYLFEESIKAPEERAAFSFLAKQMWSGLHRSPAHSGPVQGPAESLLRGHAHELASDAEESFRFTQFSGVMPNLRNAPMSLAVDAFIKEPDSFFFALSGRGKSVAHSRDPPSRVICKAAKLLREHFFGPRKRIMKEMGSAHPDYPKFRALLVAAKPLVVRGCLQTQVEVQDFLLALSEEFLEPFEEQHRFAIIIRGDVLADAITKAERPITPNPARLLPIKTELAESPCNLDVPKVRNVTITPPPETYIEPRGAKRPRRATVSSSGSNPIVPSDAHEGPAAKIYRCLEPECDKTFESASGLSKHKMKHLGRTIRCMFPGCAYKSHRQDQTRKHFVTKHPGETLPLHLEGGVRGPTVGRQG</sequence>
<dbReference type="PROSITE" id="PS00028">
    <property type="entry name" value="ZINC_FINGER_C2H2_1"/>
    <property type="match status" value="1"/>
</dbReference>
<feature type="region of interest" description="Disordered" evidence="2">
    <location>
        <begin position="562"/>
        <end position="595"/>
    </location>
</feature>
<keyword evidence="5" id="KW-1185">Reference proteome</keyword>
<accession>A0AAN7BYJ3</accession>
<dbReference type="AlphaFoldDB" id="A0AAN7BYJ3"/>
<protein>
    <recommendedName>
        <fullName evidence="3">C2H2-type domain-containing protein</fullName>
    </recommendedName>
</protein>
<organism evidence="4 5">
    <name type="scientific">Podospora fimiseda</name>
    <dbReference type="NCBI Taxonomy" id="252190"/>
    <lineage>
        <taxon>Eukaryota</taxon>
        <taxon>Fungi</taxon>
        <taxon>Dikarya</taxon>
        <taxon>Ascomycota</taxon>
        <taxon>Pezizomycotina</taxon>
        <taxon>Sordariomycetes</taxon>
        <taxon>Sordariomycetidae</taxon>
        <taxon>Sordariales</taxon>
        <taxon>Podosporaceae</taxon>
        <taxon>Podospora</taxon>
    </lineage>
</organism>
<dbReference type="Gene3D" id="3.30.160.60">
    <property type="entry name" value="Classic Zinc Finger"/>
    <property type="match status" value="1"/>
</dbReference>
<dbReference type="Proteomes" id="UP001301958">
    <property type="component" value="Unassembled WGS sequence"/>
</dbReference>
<evidence type="ECO:0000259" key="3">
    <source>
        <dbReference type="PROSITE" id="PS50157"/>
    </source>
</evidence>
<reference evidence="4" key="2">
    <citation type="submission" date="2023-05" db="EMBL/GenBank/DDBJ databases">
        <authorList>
            <consortium name="Lawrence Berkeley National Laboratory"/>
            <person name="Steindorff A."/>
            <person name="Hensen N."/>
            <person name="Bonometti L."/>
            <person name="Westerberg I."/>
            <person name="Brannstrom I.O."/>
            <person name="Guillou S."/>
            <person name="Cros-Aarteil S."/>
            <person name="Calhoun S."/>
            <person name="Haridas S."/>
            <person name="Kuo A."/>
            <person name="Mondo S."/>
            <person name="Pangilinan J."/>
            <person name="Riley R."/>
            <person name="Labutti K."/>
            <person name="Andreopoulos B."/>
            <person name="Lipzen A."/>
            <person name="Chen C."/>
            <person name="Yanf M."/>
            <person name="Daum C."/>
            <person name="Ng V."/>
            <person name="Clum A."/>
            <person name="Ohm R."/>
            <person name="Martin F."/>
            <person name="Silar P."/>
            <person name="Natvig D."/>
            <person name="Lalanne C."/>
            <person name="Gautier V."/>
            <person name="Ament-Velasquez S.L."/>
            <person name="Kruys A."/>
            <person name="Hutchinson M.I."/>
            <person name="Powell A.J."/>
            <person name="Barry K."/>
            <person name="Miller A.N."/>
            <person name="Grigoriev I.V."/>
            <person name="Debuchy R."/>
            <person name="Gladieux P."/>
            <person name="Thoren M.H."/>
            <person name="Johannesson H."/>
        </authorList>
    </citation>
    <scope>NUCLEOTIDE SEQUENCE</scope>
    <source>
        <strain evidence="4">CBS 990.96</strain>
    </source>
</reference>
<evidence type="ECO:0000313" key="5">
    <source>
        <dbReference type="Proteomes" id="UP001301958"/>
    </source>
</evidence>
<dbReference type="InterPro" id="IPR013087">
    <property type="entry name" value="Znf_C2H2_type"/>
</dbReference>
<dbReference type="PROSITE" id="PS50157">
    <property type="entry name" value="ZINC_FINGER_C2H2_2"/>
    <property type="match status" value="1"/>
</dbReference>
<feature type="domain" description="C2H2-type" evidence="3">
    <location>
        <begin position="604"/>
        <end position="633"/>
    </location>
</feature>
<keyword evidence="1" id="KW-0479">Metal-binding</keyword>
<keyword evidence="1" id="KW-0862">Zinc</keyword>
<reference evidence="4" key="1">
    <citation type="journal article" date="2023" name="Mol. Phylogenet. Evol.">
        <title>Genome-scale phylogeny and comparative genomics of the fungal order Sordariales.</title>
        <authorList>
            <person name="Hensen N."/>
            <person name="Bonometti L."/>
            <person name="Westerberg I."/>
            <person name="Brannstrom I.O."/>
            <person name="Guillou S."/>
            <person name="Cros-Aarteil S."/>
            <person name="Calhoun S."/>
            <person name="Haridas S."/>
            <person name="Kuo A."/>
            <person name="Mondo S."/>
            <person name="Pangilinan J."/>
            <person name="Riley R."/>
            <person name="LaButti K."/>
            <person name="Andreopoulos B."/>
            <person name="Lipzen A."/>
            <person name="Chen C."/>
            <person name="Yan M."/>
            <person name="Daum C."/>
            <person name="Ng V."/>
            <person name="Clum A."/>
            <person name="Steindorff A."/>
            <person name="Ohm R.A."/>
            <person name="Martin F."/>
            <person name="Silar P."/>
            <person name="Natvig D.O."/>
            <person name="Lalanne C."/>
            <person name="Gautier V."/>
            <person name="Ament-Velasquez S.L."/>
            <person name="Kruys A."/>
            <person name="Hutchinson M.I."/>
            <person name="Powell A.J."/>
            <person name="Barry K."/>
            <person name="Miller A.N."/>
            <person name="Grigoriev I.V."/>
            <person name="Debuchy R."/>
            <person name="Gladieux P."/>
            <person name="Hiltunen Thoren M."/>
            <person name="Johannesson H."/>
        </authorList>
    </citation>
    <scope>NUCLEOTIDE SEQUENCE</scope>
    <source>
        <strain evidence="4">CBS 990.96</strain>
    </source>
</reference>
<proteinExistence type="predicted"/>
<evidence type="ECO:0000313" key="4">
    <source>
        <dbReference type="EMBL" id="KAK4231925.1"/>
    </source>
</evidence>
<dbReference type="EMBL" id="MU865290">
    <property type="protein sequence ID" value="KAK4231925.1"/>
    <property type="molecule type" value="Genomic_DNA"/>
</dbReference>
<feature type="region of interest" description="Disordered" evidence="2">
    <location>
        <begin position="193"/>
        <end position="216"/>
    </location>
</feature>
<evidence type="ECO:0000256" key="2">
    <source>
        <dbReference type="SAM" id="MobiDB-lite"/>
    </source>
</evidence>
<gene>
    <name evidence="4" type="ORF">QBC38DRAFT_439582</name>
</gene>
<keyword evidence="1" id="KW-0863">Zinc-finger</keyword>
<feature type="compositionally biased region" description="Polar residues" evidence="2">
    <location>
        <begin position="581"/>
        <end position="590"/>
    </location>
</feature>
<name>A0AAN7BYJ3_9PEZI</name>
<dbReference type="SMART" id="SM00355">
    <property type="entry name" value="ZnF_C2H2"/>
    <property type="match status" value="2"/>
</dbReference>
<evidence type="ECO:0000256" key="1">
    <source>
        <dbReference type="PROSITE-ProRule" id="PRU00042"/>
    </source>
</evidence>
<dbReference type="GO" id="GO:0008270">
    <property type="term" value="F:zinc ion binding"/>
    <property type="evidence" value="ECO:0007669"/>
    <property type="project" value="UniProtKB-KW"/>
</dbReference>
<comment type="caution">
    <text evidence="4">The sequence shown here is derived from an EMBL/GenBank/DDBJ whole genome shotgun (WGS) entry which is preliminary data.</text>
</comment>